<dbReference type="OrthoDB" id="272777at2"/>
<comment type="subcellular location">
    <subcellularLocation>
        <location evidence="1">Cell membrane</location>
        <topology evidence="1">Multi-pass membrane protein</topology>
    </subcellularLocation>
</comment>
<keyword evidence="4 6" id="KW-1133">Transmembrane helix</keyword>
<feature type="domain" description="Major facilitator superfamily (MFS) profile" evidence="7">
    <location>
        <begin position="4"/>
        <end position="391"/>
    </location>
</feature>
<evidence type="ECO:0000256" key="2">
    <source>
        <dbReference type="ARBA" id="ARBA00022475"/>
    </source>
</evidence>
<dbReference type="PANTHER" id="PTHR43124">
    <property type="entry name" value="PURINE EFFLUX PUMP PBUE"/>
    <property type="match status" value="1"/>
</dbReference>
<feature type="transmembrane region" description="Helical" evidence="6">
    <location>
        <begin position="160"/>
        <end position="179"/>
    </location>
</feature>
<organism evidence="8 9">
    <name type="scientific">Sulfitobacter brevis</name>
    <dbReference type="NCBI Taxonomy" id="74348"/>
    <lineage>
        <taxon>Bacteria</taxon>
        <taxon>Pseudomonadati</taxon>
        <taxon>Pseudomonadota</taxon>
        <taxon>Alphaproteobacteria</taxon>
        <taxon>Rhodobacterales</taxon>
        <taxon>Roseobacteraceae</taxon>
        <taxon>Sulfitobacter</taxon>
    </lineage>
</organism>
<reference evidence="8 9" key="1">
    <citation type="submission" date="2016-10" db="EMBL/GenBank/DDBJ databases">
        <authorList>
            <person name="de Groot N.N."/>
        </authorList>
    </citation>
    <scope>NUCLEOTIDE SEQUENCE [LARGE SCALE GENOMIC DNA]</scope>
    <source>
        <strain evidence="8 9">DSM 11443</strain>
    </source>
</reference>
<dbReference type="InterPro" id="IPR050189">
    <property type="entry name" value="MFS_Efflux_Transporters"/>
</dbReference>
<keyword evidence="2" id="KW-1003">Cell membrane</keyword>
<proteinExistence type="predicted"/>
<feature type="transmembrane region" description="Helical" evidence="6">
    <location>
        <begin position="95"/>
        <end position="117"/>
    </location>
</feature>
<protein>
    <submittedName>
        <fullName evidence="8">Sugar phosphate permease</fullName>
    </submittedName>
</protein>
<sequence>MTPGILLLGLAYVLSQFFRAFLAVLSPFLANDLGTTPDDLAFASGMWFLAFAAMQIPIGAALDSIGPRRTAGWLLLIGGGGGAAVFALATTALHVSIAMTLIGVGCAPVLMASYYIFARQYPPAQFAVLASVMVGLGSFGNLVASYPMGLAAETMGWRNALWGLGGISALVAFGTLALVKDPPRVEGETKGSLLELFKLRMLWFIFPLMGVSYAISGATRGLWIGPYLTDVFNANVSTIGFATLMMGLAMIAGTLAYGPLDRMLGSRKWMIAGGTALTLIAAAVLIVYPATSLTLSVAMLCAIGFFGASYPVIMAHGRSFLPPHLIGRGVTMLNLFSIGGVGVLQFLSGRVYTAGLPAAAVEMPFRAVFILFTACLVVGFVIYLFSRDSARQ</sequence>
<feature type="transmembrane region" description="Helical" evidence="6">
    <location>
        <begin position="40"/>
        <end position="58"/>
    </location>
</feature>
<dbReference type="Pfam" id="PF07690">
    <property type="entry name" value="MFS_1"/>
    <property type="match status" value="2"/>
</dbReference>
<dbReference type="PROSITE" id="PS50850">
    <property type="entry name" value="MFS"/>
    <property type="match status" value="1"/>
</dbReference>
<dbReference type="Gene3D" id="1.20.1250.20">
    <property type="entry name" value="MFS general substrate transporter like domains"/>
    <property type="match status" value="2"/>
</dbReference>
<evidence type="ECO:0000256" key="6">
    <source>
        <dbReference type="SAM" id="Phobius"/>
    </source>
</evidence>
<feature type="transmembrane region" description="Helical" evidence="6">
    <location>
        <begin position="325"/>
        <end position="347"/>
    </location>
</feature>
<feature type="transmembrane region" description="Helical" evidence="6">
    <location>
        <begin position="236"/>
        <end position="257"/>
    </location>
</feature>
<keyword evidence="5 6" id="KW-0472">Membrane</keyword>
<dbReference type="AlphaFoldDB" id="A0A1I1VZN3"/>
<evidence type="ECO:0000256" key="3">
    <source>
        <dbReference type="ARBA" id="ARBA00022692"/>
    </source>
</evidence>
<dbReference type="RefSeq" id="WP_093922751.1">
    <property type="nucleotide sequence ID" value="NZ_FOMW01000003.1"/>
</dbReference>
<evidence type="ECO:0000256" key="5">
    <source>
        <dbReference type="ARBA" id="ARBA00023136"/>
    </source>
</evidence>
<dbReference type="InterPro" id="IPR011701">
    <property type="entry name" value="MFS"/>
</dbReference>
<feature type="transmembrane region" description="Helical" evidence="6">
    <location>
        <begin position="294"/>
        <end position="313"/>
    </location>
</feature>
<dbReference type="EMBL" id="FOMW01000003">
    <property type="protein sequence ID" value="SFD86080.1"/>
    <property type="molecule type" value="Genomic_DNA"/>
</dbReference>
<dbReference type="InterPro" id="IPR036259">
    <property type="entry name" value="MFS_trans_sf"/>
</dbReference>
<evidence type="ECO:0000256" key="1">
    <source>
        <dbReference type="ARBA" id="ARBA00004651"/>
    </source>
</evidence>
<feature type="transmembrane region" description="Helical" evidence="6">
    <location>
        <begin position="70"/>
        <end position="89"/>
    </location>
</feature>
<name>A0A1I1VZN3_9RHOB</name>
<dbReference type="PANTHER" id="PTHR43124:SF3">
    <property type="entry name" value="CHLORAMPHENICOL EFFLUX PUMP RV0191"/>
    <property type="match status" value="1"/>
</dbReference>
<accession>A0A1I1VZN3</accession>
<evidence type="ECO:0000313" key="9">
    <source>
        <dbReference type="Proteomes" id="UP000198977"/>
    </source>
</evidence>
<feature type="transmembrane region" description="Helical" evidence="6">
    <location>
        <begin position="269"/>
        <end position="288"/>
    </location>
</feature>
<feature type="transmembrane region" description="Helical" evidence="6">
    <location>
        <begin position="367"/>
        <end position="386"/>
    </location>
</feature>
<feature type="transmembrane region" description="Helical" evidence="6">
    <location>
        <begin position="126"/>
        <end position="148"/>
    </location>
</feature>
<dbReference type="GO" id="GO:0005886">
    <property type="term" value="C:plasma membrane"/>
    <property type="evidence" value="ECO:0007669"/>
    <property type="project" value="UniProtKB-SubCell"/>
</dbReference>
<evidence type="ECO:0000313" key="8">
    <source>
        <dbReference type="EMBL" id="SFD86080.1"/>
    </source>
</evidence>
<dbReference type="Proteomes" id="UP000198977">
    <property type="component" value="Unassembled WGS sequence"/>
</dbReference>
<dbReference type="SUPFAM" id="SSF103473">
    <property type="entry name" value="MFS general substrate transporter"/>
    <property type="match status" value="1"/>
</dbReference>
<keyword evidence="3 6" id="KW-0812">Transmembrane</keyword>
<dbReference type="InterPro" id="IPR020846">
    <property type="entry name" value="MFS_dom"/>
</dbReference>
<keyword evidence="9" id="KW-1185">Reference proteome</keyword>
<dbReference type="GO" id="GO:0022857">
    <property type="term" value="F:transmembrane transporter activity"/>
    <property type="evidence" value="ECO:0007669"/>
    <property type="project" value="InterPro"/>
</dbReference>
<feature type="transmembrane region" description="Helical" evidence="6">
    <location>
        <begin position="199"/>
        <end position="216"/>
    </location>
</feature>
<gene>
    <name evidence="8" type="ORF">SAMN04488523_103125</name>
</gene>
<dbReference type="STRING" id="74348.SAMN04488523_103125"/>
<evidence type="ECO:0000259" key="7">
    <source>
        <dbReference type="PROSITE" id="PS50850"/>
    </source>
</evidence>
<evidence type="ECO:0000256" key="4">
    <source>
        <dbReference type="ARBA" id="ARBA00022989"/>
    </source>
</evidence>